<evidence type="ECO:0000259" key="3">
    <source>
        <dbReference type="PROSITE" id="PS51085"/>
    </source>
</evidence>
<keyword evidence="1" id="KW-0408">Iron</keyword>
<dbReference type="InterPro" id="IPR001041">
    <property type="entry name" value="2Fe-2S_ferredoxin-type"/>
</dbReference>
<dbReference type="SUPFAM" id="SSF52343">
    <property type="entry name" value="Ferredoxin reductase-like, C-terminal NADP-linked domain"/>
    <property type="match status" value="1"/>
</dbReference>
<evidence type="ECO:0000313" key="7">
    <source>
        <dbReference type="Proteomes" id="UP000012174"/>
    </source>
</evidence>
<dbReference type="PROSITE" id="PS00197">
    <property type="entry name" value="2FE2S_FER_1"/>
    <property type="match status" value="1"/>
</dbReference>
<dbReference type="Gene3D" id="2.40.33.20">
    <property type="entry name" value="PK beta-barrel domain-like"/>
    <property type="match status" value="1"/>
</dbReference>
<dbReference type="Gene3D" id="3.10.20.30">
    <property type="match status" value="1"/>
</dbReference>
<dbReference type="PANTHER" id="PTHR30212">
    <property type="entry name" value="PROTEIN YIIM"/>
    <property type="match status" value="1"/>
</dbReference>
<dbReference type="PANTHER" id="PTHR30212:SF2">
    <property type="entry name" value="PROTEIN YIIM"/>
    <property type="match status" value="1"/>
</dbReference>
<dbReference type="Gene3D" id="2.40.30.10">
    <property type="entry name" value="Translation factors"/>
    <property type="match status" value="1"/>
</dbReference>
<keyword evidence="1" id="KW-0001">2Fe-2S</keyword>
<dbReference type="OMA" id="QPRVTCY"/>
<keyword evidence="7" id="KW-1185">Reference proteome</keyword>
<dbReference type="PROSITE" id="PS51085">
    <property type="entry name" value="2FE2S_FER_2"/>
    <property type="match status" value="1"/>
</dbReference>
<keyword evidence="2" id="KW-0411">Iron-sulfur</keyword>
<evidence type="ECO:0000256" key="2">
    <source>
        <dbReference type="ARBA" id="ARBA00023014"/>
    </source>
</evidence>
<dbReference type="eggNOG" id="ENOG502SEJJ">
    <property type="taxonomic scope" value="Eukaryota"/>
</dbReference>
<dbReference type="Proteomes" id="UP000012174">
    <property type="component" value="Unassembled WGS sequence"/>
</dbReference>
<dbReference type="InterPro" id="IPR039261">
    <property type="entry name" value="FNR_nucleotide-bd"/>
</dbReference>
<dbReference type="KEGG" id="ela:UCREL1_7325"/>
<evidence type="ECO:0000256" key="1">
    <source>
        <dbReference type="ARBA" id="ARBA00022714"/>
    </source>
</evidence>
<dbReference type="HOGENOM" id="CLU_003827_17_2_1"/>
<dbReference type="PROSITE" id="PS51384">
    <property type="entry name" value="FAD_FR"/>
    <property type="match status" value="1"/>
</dbReference>
<dbReference type="InterPro" id="IPR005302">
    <property type="entry name" value="MoCF_Sase_C"/>
</dbReference>
<dbReference type="PRINTS" id="PR00409">
    <property type="entry name" value="PHDIOXRDTASE"/>
</dbReference>
<dbReference type="InterPro" id="IPR012675">
    <property type="entry name" value="Beta-grasp_dom_sf"/>
</dbReference>
<gene>
    <name evidence="6" type="ORF">UCREL1_7325</name>
</gene>
<evidence type="ECO:0000259" key="5">
    <source>
        <dbReference type="PROSITE" id="PS51384"/>
    </source>
</evidence>
<proteinExistence type="predicted"/>
<feature type="domain" description="MOSC" evidence="4">
    <location>
        <begin position="41"/>
        <end position="179"/>
    </location>
</feature>
<dbReference type="STRING" id="1287681.M7SNE6"/>
<sequence length="600" mass="66422">MAQAADVDLFAPFERDTILEVRTSKMKTMPGLKIQSGIDKATRNGRIHVSYLGLEEDEHDPTFHGGVDKAIHGYCASHYPNWRAEFPGAASRFQPGGFGENLVTARMNERNVCIGDIVSVGNDGLLLQVSLPRQPCFKLNHRFQLKNFAPNTFKLSRTGWYYRVLQEGSVQAGDEIRLVERKWPQWTIERIQEYLHRNTDDTAMNSELSQIDALGDEAKGAFRTRVAKFESREKKRRAAAMNGEKDEAAVERWHDYQIVEKQTQTARVASFVLEAVDPDAAGNKESQKKPPLLGAHARVKLPSGLVRTYSVVDGTESRFQLGVALADPGRGGSAHLHRVARVGDVLQVGRITADLKPAAAASNHVFIAGGIGVTAFLRLVEAAHAINWQATLHWGVRSAEDDLPFRERVAALGVLDVASDGEGGMEEEKEGEREHKVVRLYDASRGQRMDITRIFKALSWNSHVYVCGPRRMMDEARREAQACGLGEDEVHFEAFEADTSGDPFEVEVEIAAGEDGGKKEREKRLVLKVGEEETLLEVLKRELGNDDVPSSCEVGNCGTCKVVLKSGLVDHRGTALMEDEKRDSMLACVSRGIGRIVIEV</sequence>
<dbReference type="InterPro" id="IPR011037">
    <property type="entry name" value="Pyrv_Knase-like_insert_dom_sf"/>
</dbReference>
<organism evidence="6 7">
    <name type="scientific">Eutypa lata (strain UCR-EL1)</name>
    <name type="common">Grapevine dieback disease fungus</name>
    <name type="synonym">Eutypa armeniacae</name>
    <dbReference type="NCBI Taxonomy" id="1287681"/>
    <lineage>
        <taxon>Eukaryota</taxon>
        <taxon>Fungi</taxon>
        <taxon>Dikarya</taxon>
        <taxon>Ascomycota</taxon>
        <taxon>Pezizomycotina</taxon>
        <taxon>Sordariomycetes</taxon>
        <taxon>Xylariomycetidae</taxon>
        <taxon>Xylariales</taxon>
        <taxon>Diatrypaceae</taxon>
        <taxon>Eutypa</taxon>
    </lineage>
</organism>
<dbReference type="InterPro" id="IPR017938">
    <property type="entry name" value="Riboflavin_synthase-like_b-brl"/>
</dbReference>
<name>M7SNE6_EUTLA</name>
<dbReference type="SUPFAM" id="SSF63380">
    <property type="entry name" value="Riboflavin synthase domain-like"/>
    <property type="match status" value="1"/>
</dbReference>
<dbReference type="GO" id="GO:0051537">
    <property type="term" value="F:2 iron, 2 sulfur cluster binding"/>
    <property type="evidence" value="ECO:0007669"/>
    <property type="project" value="UniProtKB-KW"/>
</dbReference>
<evidence type="ECO:0000259" key="4">
    <source>
        <dbReference type="PROSITE" id="PS51340"/>
    </source>
</evidence>
<dbReference type="CDD" id="cd00207">
    <property type="entry name" value="fer2"/>
    <property type="match status" value="1"/>
</dbReference>
<feature type="domain" description="FAD-binding FR-type" evidence="5">
    <location>
        <begin position="251"/>
        <end position="364"/>
    </location>
</feature>
<dbReference type="Pfam" id="PF03475">
    <property type="entry name" value="YiiM_3-alpha"/>
    <property type="match status" value="1"/>
</dbReference>
<dbReference type="InterPro" id="IPR001433">
    <property type="entry name" value="OxRdtase_FAD/NAD-bd"/>
</dbReference>
<accession>M7SNE6</accession>
<feature type="domain" description="2Fe-2S ferredoxin-type" evidence="3">
    <location>
        <begin position="506"/>
        <end position="600"/>
    </location>
</feature>
<dbReference type="InterPro" id="IPR005163">
    <property type="entry name" value="Tri_helical_YiiM-like"/>
</dbReference>
<dbReference type="InterPro" id="IPR017927">
    <property type="entry name" value="FAD-bd_FR_type"/>
</dbReference>
<dbReference type="OrthoDB" id="5390at2759"/>
<dbReference type="EMBL" id="KB706803">
    <property type="protein sequence ID" value="EMR65707.1"/>
    <property type="molecule type" value="Genomic_DNA"/>
</dbReference>
<dbReference type="Pfam" id="PF00111">
    <property type="entry name" value="Fer2"/>
    <property type="match status" value="1"/>
</dbReference>
<dbReference type="SUPFAM" id="SSF54292">
    <property type="entry name" value="2Fe-2S ferredoxin-like"/>
    <property type="match status" value="1"/>
</dbReference>
<dbReference type="GO" id="GO:0030151">
    <property type="term" value="F:molybdenum ion binding"/>
    <property type="evidence" value="ECO:0007669"/>
    <property type="project" value="InterPro"/>
</dbReference>
<dbReference type="CDD" id="cd06185">
    <property type="entry name" value="PDR_like"/>
    <property type="match status" value="1"/>
</dbReference>
<dbReference type="Pfam" id="PF00175">
    <property type="entry name" value="NAD_binding_1"/>
    <property type="match status" value="1"/>
</dbReference>
<dbReference type="GO" id="GO:0016491">
    <property type="term" value="F:oxidoreductase activity"/>
    <property type="evidence" value="ECO:0007669"/>
    <property type="project" value="InterPro"/>
</dbReference>
<protein>
    <submittedName>
        <fullName evidence="6">Putative mosc domain-containing protein</fullName>
    </submittedName>
</protein>
<dbReference type="InterPro" id="IPR052353">
    <property type="entry name" value="Benzoxazolinone_Detox_Enz"/>
</dbReference>
<keyword evidence="1" id="KW-0479">Metal-binding</keyword>
<dbReference type="Gene3D" id="3.40.50.80">
    <property type="entry name" value="Nucleotide-binding domain of ferredoxin-NADP reductase (FNR) module"/>
    <property type="match status" value="1"/>
</dbReference>
<dbReference type="InterPro" id="IPR036010">
    <property type="entry name" value="2Fe-2S_ferredoxin-like_sf"/>
</dbReference>
<dbReference type="PROSITE" id="PS51340">
    <property type="entry name" value="MOSC"/>
    <property type="match status" value="1"/>
</dbReference>
<dbReference type="GO" id="GO:0030170">
    <property type="term" value="F:pyridoxal phosphate binding"/>
    <property type="evidence" value="ECO:0007669"/>
    <property type="project" value="InterPro"/>
</dbReference>
<dbReference type="SUPFAM" id="SSF50800">
    <property type="entry name" value="PK beta-barrel domain-like"/>
    <property type="match status" value="1"/>
</dbReference>
<dbReference type="Pfam" id="PF03473">
    <property type="entry name" value="MOSC"/>
    <property type="match status" value="1"/>
</dbReference>
<dbReference type="AlphaFoldDB" id="M7SNE6"/>
<dbReference type="InterPro" id="IPR006058">
    <property type="entry name" value="2Fe2S_fd_BS"/>
</dbReference>
<reference evidence="7" key="1">
    <citation type="journal article" date="2013" name="Genome Announc.">
        <title>Draft genome sequence of the grapevine dieback fungus Eutypa lata UCR-EL1.</title>
        <authorList>
            <person name="Blanco-Ulate B."/>
            <person name="Rolshausen P.E."/>
            <person name="Cantu D."/>
        </authorList>
    </citation>
    <scope>NUCLEOTIDE SEQUENCE [LARGE SCALE GENOMIC DNA]</scope>
    <source>
        <strain evidence="7">UCR-EL1</strain>
    </source>
</reference>
<evidence type="ECO:0000313" key="6">
    <source>
        <dbReference type="EMBL" id="EMR65707.1"/>
    </source>
</evidence>